<evidence type="ECO:0000313" key="5">
    <source>
        <dbReference type="Proteomes" id="UP000326907"/>
    </source>
</evidence>
<feature type="domain" description="HTH tetR-type" evidence="3">
    <location>
        <begin position="6"/>
        <end position="66"/>
    </location>
</feature>
<dbReference type="InterPro" id="IPR050109">
    <property type="entry name" value="HTH-type_TetR-like_transc_reg"/>
</dbReference>
<dbReference type="Gene3D" id="1.10.357.10">
    <property type="entry name" value="Tetracycline Repressor, domain 2"/>
    <property type="match status" value="1"/>
</dbReference>
<organism evidence="4 5">
    <name type="scientific">Streptomyces arboris</name>
    <dbReference type="NCBI Taxonomy" id="2600619"/>
    <lineage>
        <taxon>Bacteria</taxon>
        <taxon>Bacillati</taxon>
        <taxon>Actinomycetota</taxon>
        <taxon>Actinomycetes</taxon>
        <taxon>Kitasatosporales</taxon>
        <taxon>Streptomycetaceae</taxon>
        <taxon>Streptomyces</taxon>
    </lineage>
</organism>
<dbReference type="PANTHER" id="PTHR30055">
    <property type="entry name" value="HTH-TYPE TRANSCRIPTIONAL REGULATOR RUTR"/>
    <property type="match status" value="1"/>
</dbReference>
<dbReference type="InterPro" id="IPR001647">
    <property type="entry name" value="HTH_TetR"/>
</dbReference>
<keyword evidence="1 2" id="KW-0238">DNA-binding</keyword>
<gene>
    <name evidence="4" type="ORF">F5983_05965</name>
</gene>
<dbReference type="Proteomes" id="UP000326907">
    <property type="component" value="Unassembled WGS sequence"/>
</dbReference>
<feature type="DNA-binding region" description="H-T-H motif" evidence="2">
    <location>
        <begin position="29"/>
        <end position="48"/>
    </location>
</feature>
<accession>A0A5N5EWH9</accession>
<dbReference type="EMBL" id="VYUA01000004">
    <property type="protein sequence ID" value="KAB2593180.1"/>
    <property type="molecule type" value="Genomic_DNA"/>
</dbReference>
<evidence type="ECO:0000259" key="3">
    <source>
        <dbReference type="PROSITE" id="PS50977"/>
    </source>
</evidence>
<evidence type="ECO:0000313" key="4">
    <source>
        <dbReference type="EMBL" id="KAB2593180.1"/>
    </source>
</evidence>
<protein>
    <submittedName>
        <fullName evidence="4">TetR/AcrR family transcriptional regulator</fullName>
    </submittedName>
</protein>
<proteinExistence type="predicted"/>
<evidence type="ECO:0000256" key="2">
    <source>
        <dbReference type="PROSITE-ProRule" id="PRU00335"/>
    </source>
</evidence>
<reference evidence="4 5" key="1">
    <citation type="submission" date="2019-09" db="EMBL/GenBank/DDBJ databases">
        <authorList>
            <person name="Liu P."/>
        </authorList>
    </citation>
    <scope>NUCLEOTIDE SEQUENCE [LARGE SCALE GENOMIC DNA]</scope>
    <source>
        <strain evidence="4 5">TRM68085</strain>
    </source>
</reference>
<dbReference type="RefSeq" id="WP_151509324.1">
    <property type="nucleotide sequence ID" value="NZ_JBMVCA010000054.1"/>
</dbReference>
<dbReference type="AlphaFoldDB" id="A0A5N5EWH9"/>
<evidence type="ECO:0000256" key="1">
    <source>
        <dbReference type="ARBA" id="ARBA00023125"/>
    </source>
</evidence>
<dbReference type="PRINTS" id="PR00455">
    <property type="entry name" value="HTHTETR"/>
</dbReference>
<dbReference type="InterPro" id="IPR009057">
    <property type="entry name" value="Homeodomain-like_sf"/>
</dbReference>
<dbReference type="SUPFAM" id="SSF46689">
    <property type="entry name" value="Homeodomain-like"/>
    <property type="match status" value="1"/>
</dbReference>
<name>A0A5N5EWH9_9ACTN</name>
<comment type="caution">
    <text evidence="4">The sequence shown here is derived from an EMBL/GenBank/DDBJ whole genome shotgun (WGS) entry which is preliminary data.</text>
</comment>
<dbReference type="PROSITE" id="PS50977">
    <property type="entry name" value="HTH_TETR_2"/>
    <property type="match status" value="1"/>
</dbReference>
<dbReference type="PANTHER" id="PTHR30055:SF223">
    <property type="entry name" value="HTH-TYPE TRANSCRIPTIONAL REGULATOR UIDR"/>
    <property type="match status" value="1"/>
</dbReference>
<dbReference type="GO" id="GO:0000976">
    <property type="term" value="F:transcription cis-regulatory region binding"/>
    <property type="evidence" value="ECO:0007669"/>
    <property type="project" value="TreeGrafter"/>
</dbReference>
<sequence>MPRPRSEMRRHILDAALRLFAHHGFKGASLQDIAAEVPCSKASLLYHFAEKEAILTELLTPPAEGLSVLNGQLDALEGPRAVEAAVTGYVGLAMQFHLELKIIFAELPQMLGHPALAVIPPAVDRLAEALAGRSREPGPLVSARMVIGGVAVAVAGGVDVPPDVMRDELIRGARRTLGHPHS</sequence>
<keyword evidence="5" id="KW-1185">Reference proteome</keyword>
<dbReference type="Pfam" id="PF00440">
    <property type="entry name" value="TetR_N"/>
    <property type="match status" value="1"/>
</dbReference>
<dbReference type="GO" id="GO:0003700">
    <property type="term" value="F:DNA-binding transcription factor activity"/>
    <property type="evidence" value="ECO:0007669"/>
    <property type="project" value="TreeGrafter"/>
</dbReference>